<keyword evidence="2" id="KW-0378">Hydrolase</keyword>
<dbReference type="InterPro" id="IPR016035">
    <property type="entry name" value="Acyl_Trfase/lysoPLipase"/>
</dbReference>
<feature type="short sequence motif" description="GXGXXG" evidence="2">
    <location>
        <begin position="20"/>
        <end position="25"/>
    </location>
</feature>
<dbReference type="SUPFAM" id="SSF52151">
    <property type="entry name" value="FabD/lysophospholipase-like"/>
    <property type="match status" value="1"/>
</dbReference>
<feature type="active site" description="Proton acceptor" evidence="2">
    <location>
        <position position="212"/>
    </location>
</feature>
<keyword evidence="1 2" id="KW-0443">Lipid metabolism</keyword>
<dbReference type="Pfam" id="PF01734">
    <property type="entry name" value="Patatin"/>
    <property type="match status" value="1"/>
</dbReference>
<sequence length="329" mass="35840">MTGDSGTTERRESVDLVLEGGGVKGFGLLGAVLALWDAGYRFERIAGTSAGAIVAALVTAYQKAGRDLRELVDVVATCDYARFEDDGPVLERLTGKVGEGVEILLHEGAHDGGYLYEWLVPILEGVGVRTFDDLRLDDPDTSLPPQQNYALVVHTSDISRRALVRLPWDYPQYGHEGGKQRVADAVRASMSFPFFFKPVQLPTGSGTVTWVDGGLLSNFPITVFDRTDGRPSRWPTWGVKLSGLPATDDDHPVRTAPGLAFSALRTLMADWNHYALDGEGVNQRTIFVDTTGIDSLDFHLSQADHQKLFRAGQSAARTFLAKLPARSGH</sequence>
<organism evidence="4">
    <name type="scientific">Streptantibioticus silvisoli</name>
    <dbReference type="NCBI Taxonomy" id="2705255"/>
    <lineage>
        <taxon>Bacteria</taxon>
        <taxon>Bacillati</taxon>
        <taxon>Actinomycetota</taxon>
        <taxon>Actinomycetes</taxon>
        <taxon>Kitasatosporales</taxon>
        <taxon>Streptomycetaceae</taxon>
        <taxon>Streptantibioticus</taxon>
    </lineage>
</organism>
<evidence type="ECO:0000259" key="3">
    <source>
        <dbReference type="PROSITE" id="PS51635"/>
    </source>
</evidence>
<protein>
    <submittedName>
        <fullName evidence="4">Patatin-like phospholipase family protein</fullName>
    </submittedName>
</protein>
<dbReference type="PROSITE" id="PS51635">
    <property type="entry name" value="PNPLA"/>
    <property type="match status" value="1"/>
</dbReference>
<keyword evidence="2" id="KW-0442">Lipid degradation</keyword>
<dbReference type="InterPro" id="IPR002641">
    <property type="entry name" value="PNPLA_dom"/>
</dbReference>
<dbReference type="PANTHER" id="PTHR46394:SF1">
    <property type="entry name" value="PNPLA DOMAIN-CONTAINING PROTEIN"/>
    <property type="match status" value="1"/>
</dbReference>
<dbReference type="Gene3D" id="3.40.1090.10">
    <property type="entry name" value="Cytosolic phospholipase A2 catalytic domain"/>
    <property type="match status" value="2"/>
</dbReference>
<feature type="active site" description="Nucleophile" evidence="2">
    <location>
        <position position="49"/>
    </location>
</feature>
<dbReference type="InterPro" id="IPR052580">
    <property type="entry name" value="Lipid_Hydrolase"/>
</dbReference>
<feature type="short sequence motif" description="GXSXG" evidence="2">
    <location>
        <begin position="47"/>
        <end position="51"/>
    </location>
</feature>
<reference evidence="4" key="1">
    <citation type="submission" date="2023-05" db="EMBL/GenBank/DDBJ databases">
        <title>Streptantibioticus silvisoli sp. nov., acidotolerant actinomycetes 1 from pine litter.</title>
        <authorList>
            <person name="Swiecimska M."/>
            <person name="Golinska P."/>
            <person name="Sangal V."/>
            <person name="Wachnowicz B."/>
            <person name="Goodfellow M."/>
        </authorList>
    </citation>
    <scope>NUCLEOTIDE SEQUENCE</scope>
    <source>
        <strain evidence="4">SL13</strain>
    </source>
</reference>
<dbReference type="PANTHER" id="PTHR46394">
    <property type="entry name" value="ANNEXIN"/>
    <property type="match status" value="1"/>
</dbReference>
<dbReference type="CDD" id="cd07207">
    <property type="entry name" value="Pat_ExoU_VipD_like"/>
    <property type="match status" value="1"/>
</dbReference>
<gene>
    <name evidence="4" type="ORF">POF50_031960</name>
</gene>
<comment type="caution">
    <text evidence="4">The sequence shown here is derived from an EMBL/GenBank/DDBJ whole genome shotgun (WGS) entry which is preliminary data.</text>
</comment>
<dbReference type="GO" id="GO:0016042">
    <property type="term" value="P:lipid catabolic process"/>
    <property type="evidence" value="ECO:0007669"/>
    <property type="project" value="UniProtKB-UniRule"/>
</dbReference>
<evidence type="ECO:0000256" key="2">
    <source>
        <dbReference type="PROSITE-ProRule" id="PRU01161"/>
    </source>
</evidence>
<evidence type="ECO:0000313" key="4">
    <source>
        <dbReference type="EMBL" id="MDI5973905.1"/>
    </source>
</evidence>
<dbReference type="RefSeq" id="WP_271314242.1">
    <property type="nucleotide sequence ID" value="NZ_JABXJJ020000054.1"/>
</dbReference>
<feature type="domain" description="PNPLA" evidence="3">
    <location>
        <begin position="16"/>
        <end position="225"/>
    </location>
</feature>
<evidence type="ECO:0000256" key="1">
    <source>
        <dbReference type="ARBA" id="ARBA00023098"/>
    </source>
</evidence>
<accession>A0AA90KIZ4</accession>
<dbReference type="GO" id="GO:0016787">
    <property type="term" value="F:hydrolase activity"/>
    <property type="evidence" value="ECO:0007669"/>
    <property type="project" value="UniProtKB-UniRule"/>
</dbReference>
<name>A0AA90KIZ4_9ACTN</name>
<feature type="short sequence motif" description="DGA/G" evidence="2">
    <location>
        <begin position="212"/>
        <end position="214"/>
    </location>
</feature>
<dbReference type="AlphaFoldDB" id="A0AA90KIZ4"/>
<dbReference type="EMBL" id="JABXJJ020000054">
    <property type="protein sequence ID" value="MDI5973905.1"/>
    <property type="molecule type" value="Genomic_DNA"/>
</dbReference>
<proteinExistence type="predicted"/>